<feature type="domain" description="Major facilitator superfamily (MFS) profile" evidence="7">
    <location>
        <begin position="58"/>
        <end position="471"/>
    </location>
</feature>
<dbReference type="SUPFAM" id="SSF103473">
    <property type="entry name" value="MFS general substrate transporter"/>
    <property type="match status" value="1"/>
</dbReference>
<evidence type="ECO:0000256" key="1">
    <source>
        <dbReference type="ARBA" id="ARBA00004141"/>
    </source>
</evidence>
<dbReference type="PANTHER" id="PTHR43791:SF41">
    <property type="entry name" value="MAJOR FACILITATOR SUPERFAMILY (MFS) PROFILE DOMAIN-CONTAINING PROTEIN"/>
    <property type="match status" value="1"/>
</dbReference>
<feature type="transmembrane region" description="Helical" evidence="6">
    <location>
        <begin position="382"/>
        <end position="401"/>
    </location>
</feature>
<accession>A0A194X4T2</accession>
<keyword evidence="5 6" id="KW-0472">Membrane</keyword>
<dbReference type="InterPro" id="IPR011701">
    <property type="entry name" value="MFS"/>
</dbReference>
<dbReference type="GO" id="GO:0016020">
    <property type="term" value="C:membrane"/>
    <property type="evidence" value="ECO:0007669"/>
    <property type="project" value="UniProtKB-SubCell"/>
</dbReference>
<evidence type="ECO:0000256" key="4">
    <source>
        <dbReference type="ARBA" id="ARBA00022989"/>
    </source>
</evidence>
<feature type="transmembrane region" description="Helical" evidence="6">
    <location>
        <begin position="148"/>
        <end position="172"/>
    </location>
</feature>
<proteinExistence type="predicted"/>
<sequence length="508" mass="57135">MTVESDVDGSEQNSKGLLGGFDLQKIDKAAEFLANNGPYPPMTPEQEKRLLKKIDGWMISFLMFFAILSAVDKVELSTAALYGFETDNGLKGQQYSWCGSILSLGMITGTFPLTYLVHRLPTAKFMAICSIIWSCCTLLMAVEARFSGIMAIRFFMGFFESIIQPALMLIIGNFWKIKEQPWRIAFILSAFSSVVNGFWSWVVGQIPEDAPLKRWQYLFLITGSINILYSLFFFFFLPDSPMNAFFLSKEEKWHAVQRLAENKTGMENHKWKWEQAIESVLDPKFWLQFFFSIAINISNAALITFGPLIIKGLGYNSQTSALLSMPTGVMSTLSALFFSFIAGKWRNRRSLCVMMACAPPLIGTILAYVLPRTNLGGQMVGLYLMYMYWGPYSTAQTLVLANTAGHTKRAVTYSMLHVGYAVGNMIGPQTFRASQAPRYTGGMISALVTFVLCAVFMGAYWVVAVMQNRRKDREHGKVVVVDTAEVEVLVAEYLDKSDGEQPYFRYVT</sequence>
<dbReference type="EMBL" id="KQ947419">
    <property type="protein sequence ID" value="KUJ15079.1"/>
    <property type="molecule type" value="Genomic_DNA"/>
</dbReference>
<feature type="transmembrane region" description="Helical" evidence="6">
    <location>
        <begin position="125"/>
        <end position="142"/>
    </location>
</feature>
<evidence type="ECO:0000256" key="3">
    <source>
        <dbReference type="ARBA" id="ARBA00022692"/>
    </source>
</evidence>
<feature type="transmembrane region" description="Helical" evidence="6">
    <location>
        <begin position="322"/>
        <end position="343"/>
    </location>
</feature>
<feature type="transmembrane region" description="Helical" evidence="6">
    <location>
        <begin position="184"/>
        <end position="203"/>
    </location>
</feature>
<feature type="transmembrane region" description="Helical" evidence="6">
    <location>
        <begin position="56"/>
        <end position="74"/>
    </location>
</feature>
<dbReference type="PROSITE" id="PS50850">
    <property type="entry name" value="MFS"/>
    <property type="match status" value="1"/>
</dbReference>
<dbReference type="RefSeq" id="XP_018069434.1">
    <property type="nucleotide sequence ID" value="XM_018205226.1"/>
</dbReference>
<feature type="transmembrane region" description="Helical" evidence="6">
    <location>
        <begin position="350"/>
        <end position="370"/>
    </location>
</feature>
<evidence type="ECO:0000256" key="6">
    <source>
        <dbReference type="SAM" id="Phobius"/>
    </source>
</evidence>
<evidence type="ECO:0000259" key="7">
    <source>
        <dbReference type="PROSITE" id="PS50850"/>
    </source>
</evidence>
<evidence type="ECO:0000256" key="5">
    <source>
        <dbReference type="ARBA" id="ARBA00023136"/>
    </source>
</evidence>
<dbReference type="OrthoDB" id="6730379at2759"/>
<dbReference type="InParanoid" id="A0A194X4T2"/>
<feature type="transmembrane region" description="Helical" evidence="6">
    <location>
        <begin position="443"/>
        <end position="463"/>
    </location>
</feature>
<reference evidence="8 9" key="1">
    <citation type="submission" date="2015-10" db="EMBL/GenBank/DDBJ databases">
        <title>Full genome of DAOMC 229536 Phialocephala scopiformis, a fungal endophyte of spruce producing the potent anti-insectan compound rugulosin.</title>
        <authorList>
            <consortium name="DOE Joint Genome Institute"/>
            <person name="Walker A.K."/>
            <person name="Frasz S.L."/>
            <person name="Seifert K.A."/>
            <person name="Miller J.D."/>
            <person name="Mondo S.J."/>
            <person name="Labutti K."/>
            <person name="Lipzen A."/>
            <person name="Dockter R."/>
            <person name="Kennedy M."/>
            <person name="Grigoriev I.V."/>
            <person name="Spatafora J.W."/>
        </authorList>
    </citation>
    <scope>NUCLEOTIDE SEQUENCE [LARGE SCALE GENOMIC DNA]</scope>
    <source>
        <strain evidence="8 9">CBS 120377</strain>
    </source>
</reference>
<evidence type="ECO:0000313" key="9">
    <source>
        <dbReference type="Proteomes" id="UP000070700"/>
    </source>
</evidence>
<dbReference type="GeneID" id="28814952"/>
<keyword evidence="9" id="KW-1185">Reference proteome</keyword>
<name>A0A194X4T2_MOLSC</name>
<dbReference type="GO" id="GO:0022857">
    <property type="term" value="F:transmembrane transporter activity"/>
    <property type="evidence" value="ECO:0007669"/>
    <property type="project" value="InterPro"/>
</dbReference>
<dbReference type="InterPro" id="IPR036259">
    <property type="entry name" value="MFS_trans_sf"/>
</dbReference>
<organism evidence="8 9">
    <name type="scientific">Mollisia scopiformis</name>
    <name type="common">Conifer needle endophyte fungus</name>
    <name type="synonym">Phialocephala scopiformis</name>
    <dbReference type="NCBI Taxonomy" id="149040"/>
    <lineage>
        <taxon>Eukaryota</taxon>
        <taxon>Fungi</taxon>
        <taxon>Dikarya</taxon>
        <taxon>Ascomycota</taxon>
        <taxon>Pezizomycotina</taxon>
        <taxon>Leotiomycetes</taxon>
        <taxon>Helotiales</taxon>
        <taxon>Mollisiaceae</taxon>
        <taxon>Mollisia</taxon>
    </lineage>
</organism>
<dbReference type="Gene3D" id="1.20.1250.20">
    <property type="entry name" value="MFS general substrate transporter like domains"/>
    <property type="match status" value="2"/>
</dbReference>
<feature type="transmembrane region" description="Helical" evidence="6">
    <location>
        <begin position="94"/>
        <end position="118"/>
    </location>
</feature>
<gene>
    <name evidence="8" type="ORF">LY89DRAFT_128943</name>
</gene>
<protein>
    <submittedName>
        <fullName evidence="8">MFS general substrate transporter</fullName>
    </submittedName>
</protein>
<evidence type="ECO:0000313" key="8">
    <source>
        <dbReference type="EMBL" id="KUJ15079.1"/>
    </source>
</evidence>
<dbReference type="KEGG" id="psco:LY89DRAFT_128943"/>
<keyword evidence="3 6" id="KW-0812">Transmembrane</keyword>
<keyword evidence="2" id="KW-0813">Transport</keyword>
<feature type="transmembrane region" description="Helical" evidence="6">
    <location>
        <begin position="285"/>
        <end position="310"/>
    </location>
</feature>
<dbReference type="PANTHER" id="PTHR43791">
    <property type="entry name" value="PERMEASE-RELATED"/>
    <property type="match status" value="1"/>
</dbReference>
<dbReference type="Pfam" id="PF07690">
    <property type="entry name" value="MFS_1"/>
    <property type="match status" value="1"/>
</dbReference>
<evidence type="ECO:0000256" key="2">
    <source>
        <dbReference type="ARBA" id="ARBA00022448"/>
    </source>
</evidence>
<dbReference type="Proteomes" id="UP000070700">
    <property type="component" value="Unassembled WGS sequence"/>
</dbReference>
<feature type="transmembrane region" description="Helical" evidence="6">
    <location>
        <begin position="413"/>
        <end position="431"/>
    </location>
</feature>
<dbReference type="InterPro" id="IPR020846">
    <property type="entry name" value="MFS_dom"/>
</dbReference>
<dbReference type="AlphaFoldDB" id="A0A194X4T2"/>
<keyword evidence="4 6" id="KW-1133">Transmembrane helix</keyword>
<comment type="subcellular location">
    <subcellularLocation>
        <location evidence="1">Membrane</location>
        <topology evidence="1">Multi-pass membrane protein</topology>
    </subcellularLocation>
</comment>
<feature type="transmembrane region" description="Helical" evidence="6">
    <location>
        <begin position="215"/>
        <end position="237"/>
    </location>
</feature>